<feature type="domain" description="G-patch" evidence="3">
    <location>
        <begin position="320"/>
        <end position="370"/>
    </location>
</feature>
<feature type="region of interest" description="Disordered" evidence="1">
    <location>
        <begin position="241"/>
        <end position="296"/>
    </location>
</feature>
<dbReference type="OrthoDB" id="21470at2759"/>
<organism>
    <name type="scientific">Serpula lacrymans var. lacrymans (strain S7.9)</name>
    <name type="common">Dry rot fungus</name>
    <dbReference type="NCBI Taxonomy" id="578457"/>
    <lineage>
        <taxon>Eukaryota</taxon>
        <taxon>Fungi</taxon>
        <taxon>Dikarya</taxon>
        <taxon>Basidiomycota</taxon>
        <taxon>Agaricomycotina</taxon>
        <taxon>Agaricomycetes</taxon>
        <taxon>Agaricomycetidae</taxon>
        <taxon>Boletales</taxon>
        <taxon>Coniophorineae</taxon>
        <taxon>Serpulaceae</taxon>
        <taxon>Serpula</taxon>
    </lineage>
</organism>
<dbReference type="EMBL" id="GL945434">
    <property type="protein sequence ID" value="EGO24287.1"/>
    <property type="molecule type" value="Genomic_DNA"/>
</dbReference>
<dbReference type="GeneID" id="18819217"/>
<dbReference type="PROSITE" id="PS50006">
    <property type="entry name" value="FHA_DOMAIN"/>
    <property type="match status" value="1"/>
</dbReference>
<feature type="compositionally biased region" description="Basic and acidic residues" evidence="1">
    <location>
        <begin position="28"/>
        <end position="44"/>
    </location>
</feature>
<dbReference type="InterPro" id="IPR053027">
    <property type="entry name" value="AGGF1"/>
</dbReference>
<evidence type="ECO:0000256" key="1">
    <source>
        <dbReference type="SAM" id="MobiDB-lite"/>
    </source>
</evidence>
<proteinExistence type="predicted"/>
<evidence type="ECO:0000259" key="2">
    <source>
        <dbReference type="PROSITE" id="PS50006"/>
    </source>
</evidence>
<dbReference type="GO" id="GO:0003676">
    <property type="term" value="F:nucleic acid binding"/>
    <property type="evidence" value="ECO:0007669"/>
    <property type="project" value="InterPro"/>
</dbReference>
<reference evidence="4" key="1">
    <citation type="submission" date="2011-04" db="EMBL/GenBank/DDBJ databases">
        <title>Evolution of plant cell wall degrading machinery underlies the functional diversity of forest fungi.</title>
        <authorList>
            <consortium name="US DOE Joint Genome Institute (JGI-PGF)"/>
            <person name="Eastwood D.C."/>
            <person name="Floudas D."/>
            <person name="Binder M."/>
            <person name="Majcherczyk A."/>
            <person name="Schneider P."/>
            <person name="Aerts A."/>
            <person name="Asiegbu F.O."/>
            <person name="Baker S.E."/>
            <person name="Barry K."/>
            <person name="Bendiksby M."/>
            <person name="Blumentritt M."/>
            <person name="Coutinho P.M."/>
            <person name="Cullen D."/>
            <person name="Cullen D."/>
            <person name="Gathman A."/>
            <person name="Goodell B."/>
            <person name="Henrissat B."/>
            <person name="Ihrmark K."/>
            <person name="Kauserud H."/>
            <person name="Kohler A."/>
            <person name="LaButti K."/>
            <person name="Lapidus A."/>
            <person name="Lavin J.L."/>
            <person name="Lee Y.-H."/>
            <person name="Lindquist E."/>
            <person name="Lilly W."/>
            <person name="Lucas S."/>
            <person name="Morin E."/>
            <person name="Murat C."/>
            <person name="Oguiza J.A."/>
            <person name="Park J."/>
            <person name="Pisabarro A.G."/>
            <person name="Riley R."/>
            <person name="Rosling A."/>
            <person name="Salamov A."/>
            <person name="Schmidt O."/>
            <person name="Schmutz J."/>
            <person name="Skrede I."/>
            <person name="Stenlid J."/>
            <person name="Wiebenga A."/>
            <person name="Xie X."/>
            <person name="Kues U."/>
            <person name="Hibbett D.S."/>
            <person name="Hoffmeister D."/>
            <person name="Hogberg N."/>
            <person name="Martin F."/>
            <person name="Grigoriev I.V."/>
            <person name="Watkinson S.C."/>
        </authorList>
    </citation>
    <scope>NUCLEOTIDE SEQUENCE</scope>
    <source>
        <strain evidence="4">S7.9</strain>
    </source>
</reference>
<dbReference type="SMART" id="SM00443">
    <property type="entry name" value="G_patch"/>
    <property type="match status" value="1"/>
</dbReference>
<dbReference type="AlphaFoldDB" id="F8NW30"/>
<feature type="compositionally biased region" description="Low complexity" evidence="1">
    <location>
        <begin position="277"/>
        <end position="292"/>
    </location>
</feature>
<dbReference type="InterPro" id="IPR000467">
    <property type="entry name" value="G_patch_dom"/>
</dbReference>
<feature type="compositionally biased region" description="Basic and acidic residues" evidence="1">
    <location>
        <begin position="381"/>
        <end position="397"/>
    </location>
</feature>
<feature type="region of interest" description="Disordered" evidence="1">
    <location>
        <begin position="24"/>
        <end position="45"/>
    </location>
</feature>
<evidence type="ECO:0000259" key="3">
    <source>
        <dbReference type="PROSITE" id="PS50174"/>
    </source>
</evidence>
<dbReference type="PANTHER" id="PTHR23106">
    <property type="entry name" value="ANGIOGENIC FACTOR WITH G PATCH AND FHA DOMAINS 1"/>
    <property type="match status" value="1"/>
</dbReference>
<dbReference type="KEGG" id="sla:SERLADRAFT_467348"/>
<evidence type="ECO:0000313" key="4">
    <source>
        <dbReference type="EMBL" id="EGO24287.1"/>
    </source>
</evidence>
<evidence type="ECO:0008006" key="5">
    <source>
        <dbReference type="Google" id="ProtNLM"/>
    </source>
</evidence>
<name>F8NW30_SERL9</name>
<dbReference type="Pfam" id="PF01585">
    <property type="entry name" value="G-patch"/>
    <property type="match status" value="1"/>
</dbReference>
<dbReference type="PANTHER" id="PTHR23106:SF24">
    <property type="entry name" value="ANGIOGENIC FACTOR WITH G PATCH AND FHA DOMAINS 1"/>
    <property type="match status" value="1"/>
</dbReference>
<dbReference type="InterPro" id="IPR000253">
    <property type="entry name" value="FHA_dom"/>
</dbReference>
<protein>
    <recommendedName>
        <fullName evidence="5">G-patch domain-containing protein</fullName>
    </recommendedName>
</protein>
<feature type="compositionally biased region" description="Polar residues" evidence="1">
    <location>
        <begin position="371"/>
        <end position="380"/>
    </location>
</feature>
<dbReference type="Proteomes" id="UP000008064">
    <property type="component" value="Unassembled WGS sequence"/>
</dbReference>
<dbReference type="InterPro" id="IPR008984">
    <property type="entry name" value="SMAD_FHA_dom_sf"/>
</dbReference>
<dbReference type="Gene3D" id="2.60.200.20">
    <property type="match status" value="1"/>
</dbReference>
<feature type="domain" description="FHA" evidence="2">
    <location>
        <begin position="77"/>
        <end position="134"/>
    </location>
</feature>
<dbReference type="PROSITE" id="PS50174">
    <property type="entry name" value="G_PATCH"/>
    <property type="match status" value="1"/>
</dbReference>
<dbReference type="SUPFAM" id="SSF49879">
    <property type="entry name" value="SMAD/FHA domain"/>
    <property type="match status" value="1"/>
</dbReference>
<sequence length="397" mass="43606">MEEGEMALDTCIGLAYDPALEWPGESSASRDDTLTGHSTSHEPSKSLPWLPLRLLVQRTSILPKNRKLAVLDAYGEAQFGRDVAPAGSETPRVRLKEMEVSKLHATVYWDKQRREWSIVDMGSKHGTFLKSSQDPSQVDKEGVRLSPPRVASVPRRLRHLDLVTIGSTMFLVHIHEDHKPCFECSSSGTEDIPLFNAPKDSKQISLKRSRDLAIVESESERQEPRDPKKALTMLKRSLLMRHNDSTNSSKSARSAAAGYVDRSARRRSVHGSGVDAPGVPSSRSGSPGVTPPFYGVSREGLPSLPVSIAEKSHSPTPLPETNIGHRLLMKQGWQPGTSLGISSEGDSPGLVEPLEVISTSNRAGLGMPAQAVSQSETTTNWKEHARQRRWDALRPVQ</sequence>
<accession>F8NW30</accession>
<dbReference type="HOGENOM" id="CLU_056034_0_0_1"/>
<dbReference type="RefSeq" id="XP_007318306.1">
    <property type="nucleotide sequence ID" value="XM_007318244.1"/>
</dbReference>
<gene>
    <name evidence="4" type="ORF">SERLADRAFT_467348</name>
</gene>
<feature type="region of interest" description="Disordered" evidence="1">
    <location>
        <begin position="366"/>
        <end position="397"/>
    </location>
</feature>
<dbReference type="Pfam" id="PF00498">
    <property type="entry name" value="FHA"/>
    <property type="match status" value="1"/>
</dbReference>